<dbReference type="EMBL" id="CP074352">
    <property type="protein sequence ID" value="UYU31961.1"/>
    <property type="molecule type" value="Genomic_DNA"/>
</dbReference>
<protein>
    <submittedName>
        <fullName evidence="1">VENN motif pre-toxin domain-containing protein</fullName>
    </submittedName>
</protein>
<sequence length="53" mass="5776">MGLTVVLIGDRTQSAIYEVQAGKTTVKNNNLVRVLVAAEGHKPLTLKKRQNNS</sequence>
<evidence type="ECO:0000313" key="2">
    <source>
        <dbReference type="Proteomes" id="UP001156318"/>
    </source>
</evidence>
<accession>A0ABY6JDR0</accession>
<keyword evidence="2" id="KW-1185">Reference proteome</keyword>
<dbReference type="Proteomes" id="UP001156318">
    <property type="component" value="Chromosome"/>
</dbReference>
<gene>
    <name evidence="1" type="ORF">KFZ77_00125</name>
</gene>
<evidence type="ECO:0000313" key="1">
    <source>
        <dbReference type="EMBL" id="UYU31961.1"/>
    </source>
</evidence>
<proteinExistence type="predicted"/>
<reference evidence="1 2" key="1">
    <citation type="submission" date="2021-05" db="EMBL/GenBank/DDBJ databases">
        <title>Isolation, identification, and the growth promoting effects of Pantoea dispersa strain YSD J2 from the aboveground leaves of Cyperus esculentus L.Var. Sativus.</title>
        <authorList>
            <person name="Wang S."/>
            <person name="Tang X.M."/>
            <person name="Huang Y.N."/>
        </authorList>
    </citation>
    <scope>NUCLEOTIDE SEQUENCE [LARGE SCALE GENOMIC DNA]</scope>
    <source>
        <strain evidence="2">YSD YN2</strain>
    </source>
</reference>
<name>A0ABY6JDR0_9ENTR</name>
<organism evidence="1 2">
    <name type="scientific">Siccibacter colletis</name>
    <dbReference type="NCBI Taxonomy" id="1505757"/>
    <lineage>
        <taxon>Bacteria</taxon>
        <taxon>Pseudomonadati</taxon>
        <taxon>Pseudomonadota</taxon>
        <taxon>Gammaproteobacteria</taxon>
        <taxon>Enterobacterales</taxon>
        <taxon>Enterobacteriaceae</taxon>
        <taxon>Siccibacter</taxon>
    </lineage>
</organism>